<feature type="repeat" description="PPR" evidence="2">
    <location>
        <begin position="209"/>
        <end position="243"/>
    </location>
</feature>
<proteinExistence type="predicted"/>
<dbReference type="AlphaFoldDB" id="A0A9Q1RMQ7"/>
<dbReference type="PROSITE" id="PS51375">
    <property type="entry name" value="PPR"/>
    <property type="match status" value="2"/>
</dbReference>
<reference evidence="4" key="1">
    <citation type="journal article" date="2023" name="Proc. Natl. Acad. Sci. U.S.A.">
        <title>Genomic and structural basis for evolution of tropane alkaloid biosynthesis.</title>
        <authorList>
            <person name="Wanga Y.-J."/>
            <person name="Taina T."/>
            <person name="Yua J.-Y."/>
            <person name="Lia J."/>
            <person name="Xua B."/>
            <person name="Chenc J."/>
            <person name="D'Auriad J.C."/>
            <person name="Huanga J.-P."/>
            <person name="Huanga S.-X."/>
        </authorList>
    </citation>
    <scope>NUCLEOTIDE SEQUENCE [LARGE SCALE GENOMIC DNA]</scope>
    <source>
        <strain evidence="4">cv. KIB-2019</strain>
    </source>
</reference>
<dbReference type="Pfam" id="PF20431">
    <property type="entry name" value="E_motif"/>
    <property type="match status" value="1"/>
</dbReference>
<dbReference type="GO" id="GO:0003723">
    <property type="term" value="F:RNA binding"/>
    <property type="evidence" value="ECO:0007669"/>
    <property type="project" value="InterPro"/>
</dbReference>
<dbReference type="InterPro" id="IPR002885">
    <property type="entry name" value="PPR_rpt"/>
</dbReference>
<dbReference type="NCBIfam" id="TIGR00756">
    <property type="entry name" value="PPR"/>
    <property type="match status" value="3"/>
</dbReference>
<evidence type="ECO:0008006" key="5">
    <source>
        <dbReference type="Google" id="ProtNLM"/>
    </source>
</evidence>
<protein>
    <recommendedName>
        <fullName evidence="5">Pentatricopeptide repeat-containing protein</fullName>
    </recommendedName>
</protein>
<dbReference type="Pfam" id="PF13041">
    <property type="entry name" value="PPR_2"/>
    <property type="match status" value="1"/>
</dbReference>
<dbReference type="PANTHER" id="PTHR24015:SF930">
    <property type="entry name" value="PPR CONTAINING PLANT-LIKE PROTEIN"/>
    <property type="match status" value="1"/>
</dbReference>
<dbReference type="Pfam" id="PF01535">
    <property type="entry name" value="PPR"/>
    <property type="match status" value="4"/>
</dbReference>
<comment type="caution">
    <text evidence="3">The sequence shown here is derived from an EMBL/GenBank/DDBJ whole genome shotgun (WGS) entry which is preliminary data.</text>
</comment>
<dbReference type="GO" id="GO:0009451">
    <property type="term" value="P:RNA modification"/>
    <property type="evidence" value="ECO:0007669"/>
    <property type="project" value="InterPro"/>
</dbReference>
<dbReference type="InterPro" id="IPR046848">
    <property type="entry name" value="E_motif"/>
</dbReference>
<dbReference type="InterPro" id="IPR046960">
    <property type="entry name" value="PPR_At4g14850-like_plant"/>
</dbReference>
<evidence type="ECO:0000256" key="1">
    <source>
        <dbReference type="ARBA" id="ARBA00022737"/>
    </source>
</evidence>
<gene>
    <name evidence="3" type="ORF">K7X08_001124</name>
</gene>
<name>A0A9Q1RMQ7_9SOLA</name>
<dbReference type="EMBL" id="JAJAGQ010000004">
    <property type="protein sequence ID" value="KAJ8564664.1"/>
    <property type="molecule type" value="Genomic_DNA"/>
</dbReference>
<dbReference type="InterPro" id="IPR011990">
    <property type="entry name" value="TPR-like_helical_dom_sf"/>
</dbReference>
<dbReference type="FunFam" id="1.25.40.10:FF:001175">
    <property type="entry name" value="Pentatricopeptide repeat-containing protein At1g19720"/>
    <property type="match status" value="1"/>
</dbReference>
<feature type="repeat" description="PPR" evidence="2">
    <location>
        <begin position="244"/>
        <end position="278"/>
    </location>
</feature>
<evidence type="ECO:0000313" key="4">
    <source>
        <dbReference type="Proteomes" id="UP001152561"/>
    </source>
</evidence>
<dbReference type="OrthoDB" id="185373at2759"/>
<accession>A0A9Q1RMQ7</accession>
<dbReference type="Proteomes" id="UP001152561">
    <property type="component" value="Unassembled WGS sequence"/>
</dbReference>
<evidence type="ECO:0000313" key="3">
    <source>
        <dbReference type="EMBL" id="KAJ8564664.1"/>
    </source>
</evidence>
<keyword evidence="4" id="KW-1185">Reference proteome</keyword>
<evidence type="ECO:0000256" key="2">
    <source>
        <dbReference type="PROSITE-ProRule" id="PRU00708"/>
    </source>
</evidence>
<organism evidence="3 4">
    <name type="scientific">Anisodus acutangulus</name>
    <dbReference type="NCBI Taxonomy" id="402998"/>
    <lineage>
        <taxon>Eukaryota</taxon>
        <taxon>Viridiplantae</taxon>
        <taxon>Streptophyta</taxon>
        <taxon>Embryophyta</taxon>
        <taxon>Tracheophyta</taxon>
        <taxon>Spermatophyta</taxon>
        <taxon>Magnoliopsida</taxon>
        <taxon>eudicotyledons</taxon>
        <taxon>Gunneridae</taxon>
        <taxon>Pentapetalae</taxon>
        <taxon>asterids</taxon>
        <taxon>lamiids</taxon>
        <taxon>Solanales</taxon>
        <taxon>Solanaceae</taxon>
        <taxon>Solanoideae</taxon>
        <taxon>Hyoscyameae</taxon>
        <taxon>Anisodus</taxon>
    </lineage>
</organism>
<dbReference type="Gene3D" id="1.25.40.10">
    <property type="entry name" value="Tetratricopeptide repeat domain"/>
    <property type="match status" value="4"/>
</dbReference>
<dbReference type="PANTHER" id="PTHR24015">
    <property type="entry name" value="OS07G0578800 PROTEIN-RELATED"/>
    <property type="match status" value="1"/>
</dbReference>
<sequence length="445" mass="49450">MFDEMPQRNIASVNASISGFCQNGCHVEAFRMFGLLFSGLTIRPDSVTIASVLSGCENINHGVQMHCWGIKIGVEMDIYAATSILTMYLSCADCVSATRLFESVEYKNVVCYNAFISGLLQNGVEEVVLDVFKQMLLDEEPNEVTLISVISGTANLKNVKFGRQVHGFIVKIELQSHTMVGTALVDMYSKCSFWLCAYGVFKEMGDNRNLITWNSMITGMMLSEQTEKAVELFVQLESEGLKPDSATWNSMIIGFSLLQKEAEAFMFFRKMLSVSVVPSPKSITSLLTACSSLSSLRRGQEIHGYIFRTEKIIDEFVVTAIIDIDFGLTPTLKQLNMMVDLLARSGQLDEARELLLQFIPEPSASVFASLLAASGQLSELEPKNPVPFVILSNLYARQGRSNDAERIRKTIDERGFEKLPGYGTVGVTYLYMLKLIERTTIGSYA</sequence>
<keyword evidence="1" id="KW-0677">Repeat</keyword>